<dbReference type="Pfam" id="PF25474">
    <property type="entry name" value="TPR_TmcB"/>
    <property type="match status" value="2"/>
</dbReference>
<feature type="domain" description="TmcB/TmcC TPR repeats" evidence="2">
    <location>
        <begin position="198"/>
        <end position="243"/>
    </location>
</feature>
<dbReference type="Proteomes" id="UP000501690">
    <property type="component" value="Linkage Group LG4"/>
</dbReference>
<dbReference type="InterPro" id="IPR057352">
    <property type="entry name" value="TPR_TmcB/C"/>
</dbReference>
<feature type="domain" description="TmcB/TmcC TPR repeats" evidence="2">
    <location>
        <begin position="25"/>
        <end position="70"/>
    </location>
</feature>
<evidence type="ECO:0000313" key="4">
    <source>
        <dbReference type="Proteomes" id="UP000501690"/>
    </source>
</evidence>
<dbReference type="EMBL" id="CP039348">
    <property type="protein sequence ID" value="QCD90792.1"/>
    <property type="molecule type" value="Genomic_DNA"/>
</dbReference>
<dbReference type="Gene3D" id="1.25.40.10">
    <property type="entry name" value="Tetratricopeptide repeat domain"/>
    <property type="match status" value="2"/>
</dbReference>
<keyword evidence="4" id="KW-1185">Reference proteome</keyword>
<protein>
    <recommendedName>
        <fullName evidence="2">TmcB/TmcC TPR repeats domain-containing protein</fullName>
    </recommendedName>
</protein>
<organism evidence="3 4">
    <name type="scientific">Vigna unguiculata</name>
    <name type="common">Cowpea</name>
    <dbReference type="NCBI Taxonomy" id="3917"/>
    <lineage>
        <taxon>Eukaryota</taxon>
        <taxon>Viridiplantae</taxon>
        <taxon>Streptophyta</taxon>
        <taxon>Embryophyta</taxon>
        <taxon>Tracheophyta</taxon>
        <taxon>Spermatophyta</taxon>
        <taxon>Magnoliopsida</taxon>
        <taxon>eudicotyledons</taxon>
        <taxon>Gunneridae</taxon>
        <taxon>Pentapetalae</taxon>
        <taxon>rosids</taxon>
        <taxon>fabids</taxon>
        <taxon>Fabales</taxon>
        <taxon>Fabaceae</taxon>
        <taxon>Papilionoideae</taxon>
        <taxon>50 kb inversion clade</taxon>
        <taxon>NPAAA clade</taxon>
        <taxon>indigoferoid/millettioid clade</taxon>
        <taxon>Phaseoleae</taxon>
        <taxon>Vigna</taxon>
    </lineage>
</organism>
<accession>A0A4D6LPG1</accession>
<name>A0A4D6LPG1_VIGUN</name>
<reference evidence="3 4" key="1">
    <citation type="submission" date="2019-04" db="EMBL/GenBank/DDBJ databases">
        <title>An improved genome assembly and genetic linkage map for asparagus bean, Vigna unguiculata ssp. sesquipedialis.</title>
        <authorList>
            <person name="Xia Q."/>
            <person name="Zhang R."/>
            <person name="Dong Y."/>
        </authorList>
    </citation>
    <scope>NUCLEOTIDE SEQUENCE [LARGE SCALE GENOMIC DNA]</scope>
    <source>
        <tissue evidence="3">Leaf</tissue>
    </source>
</reference>
<feature type="region of interest" description="Disordered" evidence="1">
    <location>
        <begin position="174"/>
        <end position="193"/>
    </location>
</feature>
<dbReference type="SMART" id="SM00386">
    <property type="entry name" value="HAT"/>
    <property type="match status" value="4"/>
</dbReference>
<dbReference type="InterPro" id="IPR003107">
    <property type="entry name" value="HAT"/>
</dbReference>
<feature type="region of interest" description="Disordered" evidence="1">
    <location>
        <begin position="1"/>
        <end position="23"/>
    </location>
</feature>
<sequence length="292" mass="32149">MESGGGDGSDHGDATATGGNGGERMKIDAYYEEMLKLNPTDALLLRNYGKFLHEVEKDTTRAEEYYGRAILANPSDGELLSLYGALIWETQRDEARAKSYFDQAIHAAPNDWDAPQNGINRASSDGALENTGVRRNLNRTGSCSPRPIIPHQEQFFSDANLHKPSYLGILREDMESGGGDGSDHGDATATGGNGGERMKIDAYYEEMLKLNPTDALLLRNYGKFLHEVEKDTTRAEEYYGRAILANPSDGELLSLYGALIWETQRDEARAKSYFDQAIHAAPNDCTVLGRCV</sequence>
<dbReference type="PANTHER" id="PTHR26312:SF123">
    <property type="entry name" value="TETRATRICOPEPTIDE REPEAT (TPR)-LIKE SUPERFAMILY PROTEIN"/>
    <property type="match status" value="1"/>
</dbReference>
<dbReference type="GO" id="GO:0006396">
    <property type="term" value="P:RNA processing"/>
    <property type="evidence" value="ECO:0007669"/>
    <property type="project" value="InterPro"/>
</dbReference>
<evidence type="ECO:0000256" key="1">
    <source>
        <dbReference type="SAM" id="MobiDB-lite"/>
    </source>
</evidence>
<dbReference type="AlphaFoldDB" id="A0A4D6LPG1"/>
<evidence type="ECO:0000259" key="2">
    <source>
        <dbReference type="Pfam" id="PF25474"/>
    </source>
</evidence>
<proteinExistence type="predicted"/>
<evidence type="ECO:0000313" key="3">
    <source>
        <dbReference type="EMBL" id="QCD90792.1"/>
    </source>
</evidence>
<dbReference type="SUPFAM" id="SSF48452">
    <property type="entry name" value="TPR-like"/>
    <property type="match status" value="1"/>
</dbReference>
<dbReference type="PANTHER" id="PTHR26312">
    <property type="entry name" value="TETRATRICOPEPTIDE REPEAT PROTEIN 5"/>
    <property type="match status" value="1"/>
</dbReference>
<dbReference type="InterPro" id="IPR011990">
    <property type="entry name" value="TPR-like_helical_dom_sf"/>
</dbReference>
<gene>
    <name evidence="3" type="ORF">DEO72_LG4g1752</name>
</gene>